<feature type="domain" description="Response regulatory" evidence="5">
    <location>
        <begin position="11"/>
        <end position="125"/>
    </location>
</feature>
<proteinExistence type="predicted"/>
<dbReference type="PANTHER" id="PTHR48111:SF40">
    <property type="entry name" value="PHOSPHATE REGULON TRANSCRIPTIONAL REGULATORY PROTEIN PHOB"/>
    <property type="match status" value="1"/>
</dbReference>
<evidence type="ECO:0000259" key="5">
    <source>
        <dbReference type="PROSITE" id="PS50110"/>
    </source>
</evidence>
<dbReference type="EMBL" id="FRFE01000012">
    <property type="protein sequence ID" value="SHO49129.1"/>
    <property type="molecule type" value="Genomic_DNA"/>
</dbReference>
<dbReference type="GO" id="GO:0000976">
    <property type="term" value="F:transcription cis-regulatory region binding"/>
    <property type="evidence" value="ECO:0007669"/>
    <property type="project" value="TreeGrafter"/>
</dbReference>
<dbReference type="OrthoDB" id="9788090at2"/>
<evidence type="ECO:0000256" key="4">
    <source>
        <dbReference type="PROSITE-ProRule" id="PRU00169"/>
    </source>
</evidence>
<keyword evidence="2" id="KW-0902">Two-component regulatory system</keyword>
<dbReference type="PROSITE" id="PS50110">
    <property type="entry name" value="RESPONSE_REGULATORY"/>
    <property type="match status" value="1"/>
</dbReference>
<organism evidence="6 7">
    <name type="scientific">Desulfopila aestuarii DSM 18488</name>
    <dbReference type="NCBI Taxonomy" id="1121416"/>
    <lineage>
        <taxon>Bacteria</taxon>
        <taxon>Pseudomonadati</taxon>
        <taxon>Thermodesulfobacteriota</taxon>
        <taxon>Desulfobulbia</taxon>
        <taxon>Desulfobulbales</taxon>
        <taxon>Desulfocapsaceae</taxon>
        <taxon>Desulfopila</taxon>
    </lineage>
</organism>
<dbReference type="Pfam" id="PF00072">
    <property type="entry name" value="Response_reg"/>
    <property type="match status" value="1"/>
</dbReference>
<dbReference type="InterPro" id="IPR039420">
    <property type="entry name" value="WalR-like"/>
</dbReference>
<dbReference type="RefSeq" id="WP_073613990.1">
    <property type="nucleotide sequence ID" value="NZ_FRFE01000012.1"/>
</dbReference>
<evidence type="ECO:0000313" key="7">
    <source>
        <dbReference type="Proteomes" id="UP000184603"/>
    </source>
</evidence>
<accession>A0A1M7Y947</accession>
<gene>
    <name evidence="6" type="ORF">SAMN02745220_02712</name>
</gene>
<dbReference type="InterPro" id="IPR011006">
    <property type="entry name" value="CheY-like_superfamily"/>
</dbReference>
<dbReference type="GO" id="GO:0005829">
    <property type="term" value="C:cytosol"/>
    <property type="evidence" value="ECO:0007669"/>
    <property type="project" value="TreeGrafter"/>
</dbReference>
<dbReference type="STRING" id="1121416.SAMN02745220_02712"/>
<dbReference type="GO" id="GO:0000156">
    <property type="term" value="F:phosphorelay response regulator activity"/>
    <property type="evidence" value="ECO:0007669"/>
    <property type="project" value="TreeGrafter"/>
</dbReference>
<dbReference type="Gene3D" id="3.40.50.2300">
    <property type="match status" value="1"/>
</dbReference>
<evidence type="ECO:0000256" key="1">
    <source>
        <dbReference type="ARBA" id="ARBA00022553"/>
    </source>
</evidence>
<keyword evidence="1 4" id="KW-0597">Phosphoprotein</keyword>
<name>A0A1M7Y947_9BACT</name>
<evidence type="ECO:0000256" key="3">
    <source>
        <dbReference type="ARBA" id="ARBA00023125"/>
    </source>
</evidence>
<dbReference type="Proteomes" id="UP000184603">
    <property type="component" value="Unassembled WGS sequence"/>
</dbReference>
<dbReference type="PANTHER" id="PTHR48111">
    <property type="entry name" value="REGULATOR OF RPOS"/>
    <property type="match status" value="1"/>
</dbReference>
<dbReference type="SMART" id="SM00448">
    <property type="entry name" value="REC"/>
    <property type="match status" value="1"/>
</dbReference>
<reference evidence="6 7" key="1">
    <citation type="submission" date="2016-12" db="EMBL/GenBank/DDBJ databases">
        <authorList>
            <person name="Song W.-J."/>
            <person name="Kurnit D.M."/>
        </authorList>
    </citation>
    <scope>NUCLEOTIDE SEQUENCE [LARGE SCALE GENOMIC DNA]</scope>
    <source>
        <strain evidence="6 7">DSM 18488</strain>
    </source>
</reference>
<dbReference type="InterPro" id="IPR001789">
    <property type="entry name" value="Sig_transdc_resp-reg_receiver"/>
</dbReference>
<dbReference type="CDD" id="cd17536">
    <property type="entry name" value="REC_YesN-like"/>
    <property type="match status" value="1"/>
</dbReference>
<evidence type="ECO:0000256" key="2">
    <source>
        <dbReference type="ARBA" id="ARBA00023012"/>
    </source>
</evidence>
<dbReference type="SUPFAM" id="SSF52172">
    <property type="entry name" value="CheY-like"/>
    <property type="match status" value="1"/>
</dbReference>
<dbReference type="GO" id="GO:0006355">
    <property type="term" value="P:regulation of DNA-templated transcription"/>
    <property type="evidence" value="ECO:0007669"/>
    <property type="project" value="TreeGrafter"/>
</dbReference>
<keyword evidence="7" id="KW-1185">Reference proteome</keyword>
<dbReference type="GO" id="GO:0032993">
    <property type="term" value="C:protein-DNA complex"/>
    <property type="evidence" value="ECO:0007669"/>
    <property type="project" value="TreeGrafter"/>
</dbReference>
<evidence type="ECO:0000313" key="6">
    <source>
        <dbReference type="EMBL" id="SHO49129.1"/>
    </source>
</evidence>
<keyword evidence="3" id="KW-0238">DNA-binding</keyword>
<protein>
    <submittedName>
        <fullName evidence="6">Response regulator receiver domain-containing protein</fullName>
    </submittedName>
</protein>
<dbReference type="AlphaFoldDB" id="A0A1M7Y947"/>
<sequence>MENNEKDKGIRILVADDEVEFASTLVTRLQLRKFQARMVNSGIDALAAIDEEVPDILLLDLKMPDLDGLEVLAKLRESYPHLKVVILTGHGSFEAGREGMELGAFDYIMKPVDLNRLIAIVKSACGDSKA</sequence>
<feature type="modified residue" description="4-aspartylphosphate" evidence="4">
    <location>
        <position position="60"/>
    </location>
</feature>